<evidence type="ECO:0000259" key="5">
    <source>
        <dbReference type="PROSITE" id="PS50949"/>
    </source>
</evidence>
<keyword evidence="7" id="KW-1185">Reference proteome</keyword>
<dbReference type="InterPro" id="IPR011711">
    <property type="entry name" value="GntR_C"/>
</dbReference>
<dbReference type="RefSeq" id="WP_151425067.1">
    <property type="nucleotide sequence ID" value="NZ_WBJX01000008.1"/>
</dbReference>
<keyword evidence="1" id="KW-0805">Transcription regulation</keyword>
<dbReference type="InterPro" id="IPR000524">
    <property type="entry name" value="Tscrpt_reg_HTH_GntR"/>
</dbReference>
<dbReference type="GO" id="GO:0003677">
    <property type="term" value="F:DNA binding"/>
    <property type="evidence" value="ECO:0007669"/>
    <property type="project" value="UniProtKB-KW"/>
</dbReference>
<name>A0A7J5AXB7_9MICO</name>
<dbReference type="InterPro" id="IPR008920">
    <property type="entry name" value="TF_FadR/GntR_C"/>
</dbReference>
<evidence type="ECO:0000313" key="7">
    <source>
        <dbReference type="Proteomes" id="UP000490386"/>
    </source>
</evidence>
<dbReference type="InterPro" id="IPR036388">
    <property type="entry name" value="WH-like_DNA-bd_sf"/>
</dbReference>
<dbReference type="SUPFAM" id="SSF46785">
    <property type="entry name" value="Winged helix' DNA-binding domain"/>
    <property type="match status" value="1"/>
</dbReference>
<evidence type="ECO:0000256" key="3">
    <source>
        <dbReference type="ARBA" id="ARBA00023163"/>
    </source>
</evidence>
<organism evidence="6 7">
    <name type="scientific">Pseudoclavibacter terrae</name>
    <dbReference type="NCBI Taxonomy" id="1530195"/>
    <lineage>
        <taxon>Bacteria</taxon>
        <taxon>Bacillati</taxon>
        <taxon>Actinomycetota</taxon>
        <taxon>Actinomycetes</taxon>
        <taxon>Micrococcales</taxon>
        <taxon>Microbacteriaceae</taxon>
        <taxon>Pseudoclavibacter</taxon>
    </lineage>
</organism>
<dbReference type="EMBL" id="WBJX01000008">
    <property type="protein sequence ID" value="KAB1636096.1"/>
    <property type="molecule type" value="Genomic_DNA"/>
</dbReference>
<dbReference type="Gene3D" id="1.20.120.530">
    <property type="entry name" value="GntR ligand-binding domain-like"/>
    <property type="match status" value="1"/>
</dbReference>
<dbReference type="OrthoDB" id="5243844at2"/>
<feature type="domain" description="HTH gntR-type" evidence="5">
    <location>
        <begin position="8"/>
        <end position="75"/>
    </location>
</feature>
<dbReference type="GO" id="GO:0003700">
    <property type="term" value="F:DNA-binding transcription factor activity"/>
    <property type="evidence" value="ECO:0007669"/>
    <property type="project" value="InterPro"/>
</dbReference>
<dbReference type="Gene3D" id="1.10.10.10">
    <property type="entry name" value="Winged helix-like DNA-binding domain superfamily/Winged helix DNA-binding domain"/>
    <property type="match status" value="1"/>
</dbReference>
<protein>
    <submittedName>
        <fullName evidence="6">GntR family transcriptional regulator</fullName>
    </submittedName>
</protein>
<dbReference type="InterPro" id="IPR036390">
    <property type="entry name" value="WH_DNA-bd_sf"/>
</dbReference>
<sequence length="241" mass="26955">MPVQLTTVSVVDAVAEQLRNQILSGAIVPGNALTEGSVTEQFGVPRPSVRSALQVLTFEGLLRREPNKSVFVPRLGAEDVRDIFGVRRVVEEEAARRFVRLGRSSEVPERLLLELEAMDERAQWSDVVRVDFDFHKSIVDAVDSPRLSRIYQSIATETRLALSQLRPSYDSPIVIASEHRSLLDHIRSGDERSAIEATREHLALSERIILSEIAQAEQGSERGRDQAIPSPVHSLHRGNRR</sequence>
<proteinExistence type="predicted"/>
<reference evidence="6 7" key="1">
    <citation type="submission" date="2019-09" db="EMBL/GenBank/DDBJ databases">
        <title>Phylogeny of genus Pseudoclavibacter and closely related genus.</title>
        <authorList>
            <person name="Li Y."/>
        </authorList>
    </citation>
    <scope>NUCLEOTIDE SEQUENCE [LARGE SCALE GENOMIC DNA]</scope>
    <source>
        <strain evidence="6 7">THG-MD12</strain>
    </source>
</reference>
<evidence type="ECO:0000256" key="2">
    <source>
        <dbReference type="ARBA" id="ARBA00023125"/>
    </source>
</evidence>
<feature type="region of interest" description="Disordered" evidence="4">
    <location>
        <begin position="216"/>
        <end position="241"/>
    </location>
</feature>
<comment type="caution">
    <text evidence="6">The sequence shown here is derived from an EMBL/GenBank/DDBJ whole genome shotgun (WGS) entry which is preliminary data.</text>
</comment>
<keyword evidence="2" id="KW-0238">DNA-binding</keyword>
<dbReference type="SUPFAM" id="SSF48008">
    <property type="entry name" value="GntR ligand-binding domain-like"/>
    <property type="match status" value="1"/>
</dbReference>
<dbReference type="Proteomes" id="UP000490386">
    <property type="component" value="Unassembled WGS sequence"/>
</dbReference>
<keyword evidence="3" id="KW-0804">Transcription</keyword>
<accession>A0A7J5AXB7</accession>
<dbReference type="PROSITE" id="PS50949">
    <property type="entry name" value="HTH_GNTR"/>
    <property type="match status" value="1"/>
</dbReference>
<dbReference type="SMART" id="SM00895">
    <property type="entry name" value="FCD"/>
    <property type="match status" value="1"/>
</dbReference>
<dbReference type="PANTHER" id="PTHR43537:SF5">
    <property type="entry name" value="UXU OPERON TRANSCRIPTIONAL REGULATOR"/>
    <property type="match status" value="1"/>
</dbReference>
<dbReference type="AlphaFoldDB" id="A0A7J5AXB7"/>
<gene>
    <name evidence="6" type="ORF">F8O03_17740</name>
</gene>
<evidence type="ECO:0000313" key="6">
    <source>
        <dbReference type="EMBL" id="KAB1636096.1"/>
    </source>
</evidence>
<dbReference type="SMART" id="SM00345">
    <property type="entry name" value="HTH_GNTR"/>
    <property type="match status" value="1"/>
</dbReference>
<evidence type="ECO:0000256" key="1">
    <source>
        <dbReference type="ARBA" id="ARBA00023015"/>
    </source>
</evidence>
<evidence type="ECO:0000256" key="4">
    <source>
        <dbReference type="SAM" id="MobiDB-lite"/>
    </source>
</evidence>
<dbReference type="Pfam" id="PF07729">
    <property type="entry name" value="FCD"/>
    <property type="match status" value="1"/>
</dbReference>
<dbReference type="Pfam" id="PF00392">
    <property type="entry name" value="GntR"/>
    <property type="match status" value="1"/>
</dbReference>
<dbReference type="PANTHER" id="PTHR43537">
    <property type="entry name" value="TRANSCRIPTIONAL REGULATOR, GNTR FAMILY"/>
    <property type="match status" value="1"/>
</dbReference>